<dbReference type="PANTHER" id="PTHR28260:SF1">
    <property type="entry name" value="SPINDLE POLE BODY COMPONENT SPC105"/>
    <property type="match status" value="1"/>
</dbReference>
<comment type="caution">
    <text evidence="4">The sequence shown here is derived from an EMBL/GenBank/DDBJ whole genome shotgun (WGS) entry which is preliminary data.</text>
</comment>
<evidence type="ECO:0000313" key="4">
    <source>
        <dbReference type="EMBL" id="KAF9498100.1"/>
    </source>
</evidence>
<feature type="region of interest" description="Disordered" evidence="2">
    <location>
        <begin position="1"/>
        <end position="23"/>
    </location>
</feature>
<keyword evidence="1" id="KW-0175">Coiled coil</keyword>
<proteinExistence type="predicted"/>
<feature type="compositionally biased region" description="Polar residues" evidence="2">
    <location>
        <begin position="131"/>
        <end position="140"/>
    </location>
</feature>
<feature type="region of interest" description="Disordered" evidence="2">
    <location>
        <begin position="128"/>
        <end position="199"/>
    </location>
</feature>
<dbReference type="Proteomes" id="UP000807025">
    <property type="component" value="Unassembled WGS sequence"/>
</dbReference>
<accession>A0A9P6DIN4</accession>
<sequence length="1293" mass="141299">MVSSKRSPSNRRKSIAVINDQNKPAFIQRNKRRAHSVAPGELSPLAKARRLLVPRKSILKTAINLPSQNAEQSSILPSLSSSTLGGDATQSMDLTREFTTNIHDNTSRKSLGRRVSFARTAKVRLFEIQGDHTSSTNASGSPQSSPQSSPQQQPNKGQYANQPPTLSNENAYPGADARNRRRSSGRYSTTGSEDMDLTQIGPHMVSDEFNFEEDNFDFNTDDDSHMMDEDGDAMDVTRALDANIIRRRTLSMGGVNAQANRPPLAELAHSVAASNNNELSVGSVDMSQDMSQDMSRDDSNVSGGDDTQSVPMEFTVPITQGLRQPAHQDPAWLALRAVTHSGDVPYEPPPMSEDEDAAPLAAHAPGDDMNLDDAMQRLMRARDSLPMAQSILPGTQNEDSFTSSEGSFMVADGFRGEETINLSKIIGRGSLAGFSARPSLAYDSTMEVTSAYGHIQAINGLPVESTPTHGRIAPQPAPTQEMARSPVFQPPSVPVTFPVDPPSGQPKSIHAAPAPVFAPPPKAPTSASKFKPTPKPTSPVKSKPTFTAAFAPPAGRPSPKKPQPPATNANAGSSTNARGPAKRPLDETLEEDHEEGPSTRRVALDSNDKPKPAPLPASRASAKPHLGSAIRRPSGYFARRQSMGAALQGGTNEAISGTDQTTQGPCPPSSKASGKGKARASLGSAAAADAWKRFDRNAASEMPTRPRDKHPPEQDSNSANEPISVTIAPISALPPASPVRDPPSATPGAPNHLEGLSTADGFGEDDNEASMELDEEIPVRQPDDQARLRASTAATELWAEGVQGDGHPDDNLPSISIAEFFQLTGIKFMEELTAPRRSMSQPGRPERQTADIPLAEYAIATTVDLPQLSLYTRVASDLDAWMKKSKVVMQETEEEAAKVVPELFAEYLSADEEGKDQLRHQLNLIRTSVREMAKGEWYNWKLQWIEGLKEIASGGLKDLQADAKVLGQITSRAEEMLPFLEQEYEKVTAELEQEQAEVDEILASDQGYLNELKASIAEQEVEVDALRAELSENKQQLARLQERYAETQKEQRESESAISTAKRLLHVQESSTLSEIMRLKDELEAMEDLHMFHATKVSHNLFEYVYASRYQISIPCNSHLPIISQIELKKLNTAKLKFKDKYPHLSDFFLRTAKDTLLQTQKDWTVRKVVHYLSDYWSSCTQIRSQLDLLSIKYPVTVEIPTSTDNAGFTAKAQLLYPSLKAKVFVSFTFIPEIFASWPKAIKQLPCNVEVAYGAVQEEKIYEAVVSRLSETSPEDNHACLLDACIGAQDVYH</sequence>
<organism evidence="4 5">
    <name type="scientific">Pleurotus eryngii</name>
    <name type="common">Boletus of the steppes</name>
    <dbReference type="NCBI Taxonomy" id="5323"/>
    <lineage>
        <taxon>Eukaryota</taxon>
        <taxon>Fungi</taxon>
        <taxon>Dikarya</taxon>
        <taxon>Basidiomycota</taxon>
        <taxon>Agaricomycotina</taxon>
        <taxon>Agaricomycetes</taxon>
        <taxon>Agaricomycetidae</taxon>
        <taxon>Agaricales</taxon>
        <taxon>Pleurotineae</taxon>
        <taxon>Pleurotaceae</taxon>
        <taxon>Pleurotus</taxon>
    </lineage>
</organism>
<dbReference type="GO" id="GO:0034501">
    <property type="term" value="P:protein localization to kinetochore"/>
    <property type="evidence" value="ECO:0007669"/>
    <property type="project" value="TreeGrafter"/>
</dbReference>
<feature type="compositionally biased region" description="Acidic residues" evidence="2">
    <location>
        <begin position="762"/>
        <end position="776"/>
    </location>
</feature>
<feature type="compositionally biased region" description="Low complexity" evidence="2">
    <location>
        <begin position="73"/>
        <end position="84"/>
    </location>
</feature>
<feature type="compositionally biased region" description="Polar residues" evidence="2">
    <location>
        <begin position="155"/>
        <end position="170"/>
    </location>
</feature>
<feature type="compositionally biased region" description="Low complexity" evidence="2">
    <location>
        <begin position="141"/>
        <end position="154"/>
    </location>
</feature>
<evidence type="ECO:0000256" key="1">
    <source>
        <dbReference type="SAM" id="Coils"/>
    </source>
</evidence>
<feature type="compositionally biased region" description="Low complexity" evidence="2">
    <location>
        <begin position="538"/>
        <end position="553"/>
    </location>
</feature>
<keyword evidence="5" id="KW-1185">Reference proteome</keyword>
<feature type="coiled-coil region" evidence="1">
    <location>
        <begin position="977"/>
        <end position="1057"/>
    </location>
</feature>
<reference evidence="4" key="1">
    <citation type="submission" date="2020-11" db="EMBL/GenBank/DDBJ databases">
        <authorList>
            <consortium name="DOE Joint Genome Institute"/>
            <person name="Ahrendt S."/>
            <person name="Riley R."/>
            <person name="Andreopoulos W."/>
            <person name="Labutti K."/>
            <person name="Pangilinan J."/>
            <person name="Ruiz-Duenas F.J."/>
            <person name="Barrasa J.M."/>
            <person name="Sanchez-Garcia M."/>
            <person name="Camarero S."/>
            <person name="Miyauchi S."/>
            <person name="Serrano A."/>
            <person name="Linde D."/>
            <person name="Babiker R."/>
            <person name="Drula E."/>
            <person name="Ayuso-Fernandez I."/>
            <person name="Pacheco R."/>
            <person name="Padilla G."/>
            <person name="Ferreira P."/>
            <person name="Barriuso J."/>
            <person name="Kellner H."/>
            <person name="Castanera R."/>
            <person name="Alfaro M."/>
            <person name="Ramirez L."/>
            <person name="Pisabarro A.G."/>
            <person name="Kuo A."/>
            <person name="Tritt A."/>
            <person name="Lipzen A."/>
            <person name="He G."/>
            <person name="Yan M."/>
            <person name="Ng V."/>
            <person name="Cullen D."/>
            <person name="Martin F."/>
            <person name="Rosso M.-N."/>
            <person name="Henrissat B."/>
            <person name="Hibbett D."/>
            <person name="Martinez A.T."/>
            <person name="Grigoriev I.V."/>
        </authorList>
    </citation>
    <scope>NUCLEOTIDE SEQUENCE</scope>
    <source>
        <strain evidence="4">ATCC 90797</strain>
    </source>
</reference>
<feature type="compositionally biased region" description="Low complexity" evidence="2">
    <location>
        <begin position="566"/>
        <end position="577"/>
    </location>
</feature>
<feature type="domain" description="Spc7 kinetochore protein" evidence="3">
    <location>
        <begin position="802"/>
        <end position="1115"/>
    </location>
</feature>
<name>A0A9P6DIN4_PLEER</name>
<dbReference type="OrthoDB" id="5592879at2759"/>
<dbReference type="InterPro" id="IPR013253">
    <property type="entry name" value="Spc7_domain"/>
</dbReference>
<dbReference type="PANTHER" id="PTHR28260">
    <property type="entry name" value="SPINDLE POLE BODY COMPONENT SPC105"/>
    <property type="match status" value="1"/>
</dbReference>
<dbReference type="GO" id="GO:0007094">
    <property type="term" value="P:mitotic spindle assembly checkpoint signaling"/>
    <property type="evidence" value="ECO:0007669"/>
    <property type="project" value="TreeGrafter"/>
</dbReference>
<feature type="region of interest" description="Disordered" evidence="2">
    <location>
        <begin position="67"/>
        <end position="88"/>
    </location>
</feature>
<dbReference type="InterPro" id="IPR033338">
    <property type="entry name" value="Spc105/Spc7"/>
</dbReference>
<feature type="compositionally biased region" description="Pro residues" evidence="2">
    <location>
        <begin position="735"/>
        <end position="745"/>
    </location>
</feature>
<dbReference type="InterPro" id="IPR040850">
    <property type="entry name" value="Knl1_RWD_C"/>
</dbReference>
<feature type="region of interest" description="Disordered" evidence="2">
    <location>
        <begin position="288"/>
        <end position="309"/>
    </location>
</feature>
<feature type="compositionally biased region" description="Pro residues" evidence="2">
    <location>
        <begin position="554"/>
        <end position="565"/>
    </location>
</feature>
<dbReference type="Pfam" id="PF18210">
    <property type="entry name" value="Knl1_RWD_C"/>
    <property type="match status" value="1"/>
</dbReference>
<dbReference type="GO" id="GO:1990758">
    <property type="term" value="P:mitotic sister chromatid biorientation"/>
    <property type="evidence" value="ECO:0007669"/>
    <property type="project" value="TreeGrafter"/>
</dbReference>
<feature type="compositionally biased region" description="Pro residues" evidence="2">
    <location>
        <begin position="488"/>
        <end position="504"/>
    </location>
</feature>
<feature type="compositionally biased region" description="Polar residues" evidence="2">
    <location>
        <begin position="649"/>
        <end position="664"/>
    </location>
</feature>
<feature type="region of interest" description="Disordered" evidence="2">
    <location>
        <begin position="732"/>
        <end position="778"/>
    </location>
</feature>
<dbReference type="EMBL" id="MU154539">
    <property type="protein sequence ID" value="KAF9498100.1"/>
    <property type="molecule type" value="Genomic_DNA"/>
</dbReference>
<gene>
    <name evidence="4" type="ORF">BDN71DRAFT_436417</name>
</gene>
<feature type="compositionally biased region" description="Basic and acidic residues" evidence="2">
    <location>
        <begin position="595"/>
        <end position="611"/>
    </location>
</feature>
<feature type="compositionally biased region" description="Low complexity" evidence="2">
    <location>
        <begin position="669"/>
        <end position="689"/>
    </location>
</feature>
<dbReference type="Pfam" id="PF08317">
    <property type="entry name" value="Spc7"/>
    <property type="match status" value="1"/>
</dbReference>
<evidence type="ECO:0000313" key="5">
    <source>
        <dbReference type="Proteomes" id="UP000807025"/>
    </source>
</evidence>
<feature type="compositionally biased region" description="Basic and acidic residues" evidence="2">
    <location>
        <begin position="690"/>
        <end position="713"/>
    </location>
</feature>
<evidence type="ECO:0000256" key="2">
    <source>
        <dbReference type="SAM" id="MobiDB-lite"/>
    </source>
</evidence>
<dbReference type="SMART" id="SM00787">
    <property type="entry name" value="Spc7"/>
    <property type="match status" value="1"/>
</dbReference>
<feature type="compositionally biased region" description="Polar residues" evidence="2">
    <location>
        <begin position="300"/>
        <end position="309"/>
    </location>
</feature>
<evidence type="ECO:0000259" key="3">
    <source>
        <dbReference type="SMART" id="SM00787"/>
    </source>
</evidence>
<feature type="region of interest" description="Disordered" evidence="2">
    <location>
        <begin position="470"/>
        <end position="720"/>
    </location>
</feature>
<dbReference type="GO" id="GO:0000776">
    <property type="term" value="C:kinetochore"/>
    <property type="evidence" value="ECO:0007669"/>
    <property type="project" value="TreeGrafter"/>
</dbReference>
<protein>
    <recommendedName>
        <fullName evidence="3">Spc7 kinetochore protein domain-containing protein</fullName>
    </recommendedName>
</protein>